<evidence type="ECO:0000259" key="3">
    <source>
        <dbReference type="Pfam" id="PF13649"/>
    </source>
</evidence>
<dbReference type="GO" id="GO:0008168">
    <property type="term" value="F:methyltransferase activity"/>
    <property type="evidence" value="ECO:0007669"/>
    <property type="project" value="UniProtKB-KW"/>
</dbReference>
<dbReference type="Proteomes" id="UP000247814">
    <property type="component" value="Unassembled WGS sequence"/>
</dbReference>
<evidence type="ECO:0000313" key="4">
    <source>
        <dbReference type="EMBL" id="PYD79288.1"/>
    </source>
</evidence>
<keyword evidence="5" id="KW-1185">Reference proteome</keyword>
<sequence>MTEVPDTLAWYDRNASHFEARTASVDMKAIHGLFLPDIPPGGHILDAGCGVGRDALAFARAGYRVTAMDGSAAMVRLARKRTAGYPVSVHHMTFAELDWTNRFDGFWACAALLHLPPTELETALTRLAQALKPSGTGYASFKAGTGERVENCRYFFDMTEEKLQNTIRNTPLRLRLCSITTDQAGDRPSVTWLNAVFDLK</sequence>
<feature type="domain" description="Methyltransferase" evidence="3">
    <location>
        <begin position="44"/>
        <end position="135"/>
    </location>
</feature>
<dbReference type="CDD" id="cd02440">
    <property type="entry name" value="AdoMet_MTases"/>
    <property type="match status" value="1"/>
</dbReference>
<dbReference type="SUPFAM" id="SSF53335">
    <property type="entry name" value="S-adenosyl-L-methionine-dependent methyltransferases"/>
    <property type="match status" value="1"/>
</dbReference>
<dbReference type="Gene3D" id="3.40.50.150">
    <property type="entry name" value="Vaccinia Virus protein VP39"/>
    <property type="match status" value="1"/>
</dbReference>
<dbReference type="EMBL" id="NKUA01000008">
    <property type="protein sequence ID" value="PYD79288.1"/>
    <property type="molecule type" value="Genomic_DNA"/>
</dbReference>
<proteinExistence type="predicted"/>
<dbReference type="GO" id="GO:0032259">
    <property type="term" value="P:methylation"/>
    <property type="evidence" value="ECO:0007669"/>
    <property type="project" value="UniProtKB-KW"/>
</dbReference>
<evidence type="ECO:0000256" key="2">
    <source>
        <dbReference type="ARBA" id="ARBA00022679"/>
    </source>
</evidence>
<name>A0A318QP30_9PROT</name>
<dbReference type="AlphaFoldDB" id="A0A318QP30"/>
<dbReference type="PANTHER" id="PTHR43861:SF1">
    <property type="entry name" value="TRANS-ACONITATE 2-METHYLTRANSFERASE"/>
    <property type="match status" value="1"/>
</dbReference>
<evidence type="ECO:0000313" key="5">
    <source>
        <dbReference type="Proteomes" id="UP000247814"/>
    </source>
</evidence>
<keyword evidence="1 4" id="KW-0489">Methyltransferase</keyword>
<keyword evidence="2 4" id="KW-0808">Transferase</keyword>
<protein>
    <submittedName>
        <fullName evidence="4">SAM-dependent methyltransferase</fullName>
    </submittedName>
</protein>
<gene>
    <name evidence="4" type="ORF">CFR77_07775</name>
</gene>
<dbReference type="Pfam" id="PF13649">
    <property type="entry name" value="Methyltransf_25"/>
    <property type="match status" value="1"/>
</dbReference>
<organism evidence="4 5">
    <name type="scientific">Komagataeibacter sucrofermentans</name>
    <dbReference type="NCBI Taxonomy" id="1053551"/>
    <lineage>
        <taxon>Bacteria</taxon>
        <taxon>Pseudomonadati</taxon>
        <taxon>Pseudomonadota</taxon>
        <taxon>Alphaproteobacteria</taxon>
        <taxon>Acetobacterales</taxon>
        <taxon>Acetobacteraceae</taxon>
        <taxon>Komagataeibacter</taxon>
    </lineage>
</organism>
<dbReference type="PANTHER" id="PTHR43861">
    <property type="entry name" value="TRANS-ACONITATE 2-METHYLTRANSFERASE-RELATED"/>
    <property type="match status" value="1"/>
</dbReference>
<comment type="caution">
    <text evidence="4">The sequence shown here is derived from an EMBL/GenBank/DDBJ whole genome shotgun (WGS) entry which is preliminary data.</text>
</comment>
<reference evidence="4 5" key="1">
    <citation type="submission" date="2017-07" db="EMBL/GenBank/DDBJ databases">
        <title>A draft genome sequence of Komagataeibacter sucrofermentans LMG 18788.</title>
        <authorList>
            <person name="Skraban J."/>
            <person name="Cleenwerck I."/>
            <person name="Vandamme P."/>
            <person name="Trcek J."/>
        </authorList>
    </citation>
    <scope>NUCLEOTIDE SEQUENCE [LARGE SCALE GENOMIC DNA]</scope>
    <source>
        <strain evidence="4 5">LMG 18788</strain>
    </source>
</reference>
<accession>A0A318QP30</accession>
<evidence type="ECO:0000256" key="1">
    <source>
        <dbReference type="ARBA" id="ARBA00022603"/>
    </source>
</evidence>
<dbReference type="RefSeq" id="WP_110568998.1">
    <property type="nucleotide sequence ID" value="NZ_CP137147.1"/>
</dbReference>
<dbReference type="OrthoDB" id="7348755at2"/>
<dbReference type="InterPro" id="IPR029063">
    <property type="entry name" value="SAM-dependent_MTases_sf"/>
</dbReference>
<dbReference type="InterPro" id="IPR041698">
    <property type="entry name" value="Methyltransf_25"/>
</dbReference>